<accession>A0A838BWU5</accession>
<dbReference type="Proteomes" id="UP000572984">
    <property type="component" value="Unassembled WGS sequence"/>
</dbReference>
<name>A0A838BWU5_9HYPH</name>
<dbReference type="InterPro" id="IPR048922">
    <property type="entry name" value="Bbp16"/>
</dbReference>
<dbReference type="Gene3D" id="2.60.120.1110">
    <property type="match status" value="1"/>
</dbReference>
<proteinExistence type="predicted"/>
<sequence length="132" mass="13440">MIQDKQLEFSNAQAITATASSTNVIDLGPKNGRGTTGPGTPIEFTVGQTFVGAGTLTIQIRTSDSADMSGATVVAASPAFTAADLVAGKDLPYYPHIPVNTKRYVDLNYVASSAFTAGTLTARGTAAAQIGG</sequence>
<gene>
    <name evidence="1" type="ORF">H0S73_25225</name>
</gene>
<reference evidence="1 2" key="1">
    <citation type="submission" date="2020-07" db="EMBL/GenBank/DDBJ databases">
        <title>Draft genome and description of Microvirga mediterraneensis Marseille-Q2068 sp. nov.</title>
        <authorList>
            <person name="Boxberger M."/>
        </authorList>
    </citation>
    <scope>NUCLEOTIDE SEQUENCE [LARGE SCALE GENOMIC DNA]</scope>
    <source>
        <strain evidence="1 2">Marseille-Q2068</strain>
    </source>
</reference>
<dbReference type="Pfam" id="PF21190">
    <property type="entry name" value="Bbp16"/>
    <property type="match status" value="1"/>
</dbReference>
<dbReference type="EMBL" id="JACDXJ010000004">
    <property type="protein sequence ID" value="MBA1159383.1"/>
    <property type="molecule type" value="Genomic_DNA"/>
</dbReference>
<comment type="caution">
    <text evidence="1">The sequence shown here is derived from an EMBL/GenBank/DDBJ whole genome shotgun (WGS) entry which is preliminary data.</text>
</comment>
<organism evidence="1 2">
    <name type="scientific">Microvirga mediterraneensis</name>
    <dbReference type="NCBI Taxonomy" id="2754695"/>
    <lineage>
        <taxon>Bacteria</taxon>
        <taxon>Pseudomonadati</taxon>
        <taxon>Pseudomonadota</taxon>
        <taxon>Alphaproteobacteria</taxon>
        <taxon>Hyphomicrobiales</taxon>
        <taxon>Methylobacteriaceae</taxon>
        <taxon>Microvirga</taxon>
    </lineage>
</organism>
<dbReference type="RefSeq" id="WP_181054971.1">
    <property type="nucleotide sequence ID" value="NZ_JACDXJ010000004.1"/>
</dbReference>
<protein>
    <submittedName>
        <fullName evidence="1">Uncharacterized protein</fullName>
    </submittedName>
</protein>
<evidence type="ECO:0000313" key="2">
    <source>
        <dbReference type="Proteomes" id="UP000572984"/>
    </source>
</evidence>
<evidence type="ECO:0000313" key="1">
    <source>
        <dbReference type="EMBL" id="MBA1159383.1"/>
    </source>
</evidence>
<keyword evidence="2" id="KW-1185">Reference proteome</keyword>
<dbReference type="AlphaFoldDB" id="A0A838BWU5"/>